<evidence type="ECO:0000313" key="1">
    <source>
        <dbReference type="Ensembl" id="ENSSSCP00030037783.1"/>
    </source>
</evidence>
<dbReference type="Ensembl" id="ENSSSCT00030082286.1">
    <property type="protein sequence ID" value="ENSSSCP00030037783.1"/>
    <property type="gene ID" value="ENSSSCG00030058971.1"/>
</dbReference>
<protein>
    <submittedName>
        <fullName evidence="1">Uncharacterized protein</fullName>
    </submittedName>
</protein>
<sequence>TLYPAPWSSLLERGPAFKIFSSRAAFFNLCTIDTQGCMSLCCGTCPVHCRMFSSIPDLYPLDASSSHLRSCDDQKGPRHCQTSSRGQNCPCKHHIGMRT</sequence>
<name>A0A8D1CE56_PIG</name>
<proteinExistence type="predicted"/>
<evidence type="ECO:0000313" key="2">
    <source>
        <dbReference type="Proteomes" id="UP000694570"/>
    </source>
</evidence>
<accession>A0A8D1CE56</accession>
<dbReference type="Proteomes" id="UP000694570">
    <property type="component" value="Unplaced"/>
</dbReference>
<organism evidence="1 2">
    <name type="scientific">Sus scrofa</name>
    <name type="common">Pig</name>
    <dbReference type="NCBI Taxonomy" id="9823"/>
    <lineage>
        <taxon>Eukaryota</taxon>
        <taxon>Metazoa</taxon>
        <taxon>Chordata</taxon>
        <taxon>Craniata</taxon>
        <taxon>Vertebrata</taxon>
        <taxon>Euteleostomi</taxon>
        <taxon>Mammalia</taxon>
        <taxon>Eutheria</taxon>
        <taxon>Laurasiatheria</taxon>
        <taxon>Artiodactyla</taxon>
        <taxon>Suina</taxon>
        <taxon>Suidae</taxon>
        <taxon>Sus</taxon>
    </lineage>
</organism>
<dbReference type="AlphaFoldDB" id="A0A8D1CE56"/>
<reference evidence="1" key="1">
    <citation type="submission" date="2025-08" db="UniProtKB">
        <authorList>
            <consortium name="Ensembl"/>
        </authorList>
    </citation>
    <scope>IDENTIFICATION</scope>
</reference>